<proteinExistence type="predicted"/>
<sequence>MRQDLKTTAEKVMEGISSNTPHSNTQHVFYGLVTFHLLNKQDFRGPMDLGAIYLGASVTSGAKGPASKLDARNFSTPTPPPHRIQTRFGYGPDIGMDRIGQIVRLPVFQARETRFGARNSRDITSRNADMFIL</sequence>
<name>A0AAV4UGX6_9ARAC</name>
<gene>
    <name evidence="1" type="ORF">CDAR_301961</name>
</gene>
<reference evidence="1 2" key="1">
    <citation type="submission" date="2021-06" db="EMBL/GenBank/DDBJ databases">
        <title>Caerostris darwini draft genome.</title>
        <authorList>
            <person name="Kono N."/>
            <person name="Arakawa K."/>
        </authorList>
    </citation>
    <scope>NUCLEOTIDE SEQUENCE [LARGE SCALE GENOMIC DNA]</scope>
</reference>
<keyword evidence="2" id="KW-1185">Reference proteome</keyword>
<protein>
    <submittedName>
        <fullName evidence="1">Uncharacterized protein</fullName>
    </submittedName>
</protein>
<accession>A0AAV4UGX6</accession>
<evidence type="ECO:0000313" key="2">
    <source>
        <dbReference type="Proteomes" id="UP001054837"/>
    </source>
</evidence>
<dbReference type="AlphaFoldDB" id="A0AAV4UGX6"/>
<dbReference type="Proteomes" id="UP001054837">
    <property type="component" value="Unassembled WGS sequence"/>
</dbReference>
<organism evidence="1 2">
    <name type="scientific">Caerostris darwini</name>
    <dbReference type="NCBI Taxonomy" id="1538125"/>
    <lineage>
        <taxon>Eukaryota</taxon>
        <taxon>Metazoa</taxon>
        <taxon>Ecdysozoa</taxon>
        <taxon>Arthropoda</taxon>
        <taxon>Chelicerata</taxon>
        <taxon>Arachnida</taxon>
        <taxon>Araneae</taxon>
        <taxon>Araneomorphae</taxon>
        <taxon>Entelegynae</taxon>
        <taxon>Araneoidea</taxon>
        <taxon>Araneidae</taxon>
        <taxon>Caerostris</taxon>
    </lineage>
</organism>
<evidence type="ECO:0000313" key="1">
    <source>
        <dbReference type="EMBL" id="GIY57016.1"/>
    </source>
</evidence>
<comment type="caution">
    <text evidence="1">The sequence shown here is derived from an EMBL/GenBank/DDBJ whole genome shotgun (WGS) entry which is preliminary data.</text>
</comment>
<dbReference type="EMBL" id="BPLQ01011256">
    <property type="protein sequence ID" value="GIY57016.1"/>
    <property type="molecule type" value="Genomic_DNA"/>
</dbReference>